<protein>
    <submittedName>
        <fullName evidence="1">Uncharacterized protein</fullName>
    </submittedName>
</protein>
<dbReference type="Proteomes" id="UP001430149">
    <property type="component" value="Unassembled WGS sequence"/>
</dbReference>
<organism evidence="1 2">
    <name type="scientific">Dyella flava</name>
    <dbReference type="NCBI Taxonomy" id="1920170"/>
    <lineage>
        <taxon>Bacteria</taxon>
        <taxon>Pseudomonadati</taxon>
        <taxon>Pseudomonadota</taxon>
        <taxon>Gammaproteobacteria</taxon>
        <taxon>Lysobacterales</taxon>
        <taxon>Rhodanobacteraceae</taxon>
        <taxon>Dyella</taxon>
    </lineage>
</organism>
<comment type="caution">
    <text evidence="1">The sequence shown here is derived from an EMBL/GenBank/DDBJ whole genome shotgun (WGS) entry which is preliminary data.</text>
</comment>
<dbReference type="EMBL" id="JADIKE010000036">
    <property type="protein sequence ID" value="MBM7126173.1"/>
    <property type="molecule type" value="Genomic_DNA"/>
</dbReference>
<keyword evidence="2" id="KW-1185">Reference proteome</keyword>
<sequence length="218" mass="24997">MPTMKSDESITALLLNKVASARAGDPKEAIAAAMLIHKFPLIARRTGLTSEYEFFLNFGMRSKDPEVLVTAGEALIQGKRLARNPRMGSRYFLKTKNLSPFMGAFMFARLDVLQNRPIVRRMLQKGAEAGHIPSVLLLERLRHRNVKKYFFIFTLPSYLIFAIKCKRITDAGLKDKENLYMRFWRYKDVGMEVYEKLTKAVPIDRASPFEDIEEALSD</sequence>
<accession>A0ABS2K774</accession>
<evidence type="ECO:0000313" key="2">
    <source>
        <dbReference type="Proteomes" id="UP001430149"/>
    </source>
</evidence>
<dbReference type="RefSeq" id="WP_204682598.1">
    <property type="nucleotide sequence ID" value="NZ_BSNR01000002.1"/>
</dbReference>
<name>A0ABS2K774_9GAMM</name>
<proteinExistence type="predicted"/>
<gene>
    <name evidence="1" type="ORF">ISP19_12410</name>
</gene>
<evidence type="ECO:0000313" key="1">
    <source>
        <dbReference type="EMBL" id="MBM7126173.1"/>
    </source>
</evidence>
<reference evidence="1" key="1">
    <citation type="submission" date="2020-10" db="EMBL/GenBank/DDBJ databases">
        <title>Phylogeny of dyella-like bacteria.</title>
        <authorList>
            <person name="Fu J."/>
        </authorList>
    </citation>
    <scope>NUCLEOTIDE SEQUENCE</scope>
    <source>
        <strain evidence="1">DHOC52</strain>
    </source>
</reference>